<feature type="transmembrane region" description="Helical" evidence="7">
    <location>
        <begin position="17"/>
        <end position="34"/>
    </location>
</feature>
<comment type="similarity">
    <text evidence="2">Belongs to the lipase maturation factor family.</text>
</comment>
<dbReference type="EMBL" id="AP022570">
    <property type="protein sequence ID" value="BBX53907.1"/>
    <property type="molecule type" value="Genomic_DNA"/>
</dbReference>
<dbReference type="Pfam" id="PF25179">
    <property type="entry name" value="LMF1_C"/>
    <property type="match status" value="1"/>
</dbReference>
<evidence type="ECO:0000259" key="8">
    <source>
        <dbReference type="Pfam" id="PF06762"/>
    </source>
</evidence>
<keyword evidence="6 7" id="KW-0472">Membrane</keyword>
<evidence type="ECO:0000313" key="10">
    <source>
        <dbReference type="EMBL" id="BBX53907.1"/>
    </source>
</evidence>
<evidence type="ECO:0000313" key="11">
    <source>
        <dbReference type="Proteomes" id="UP000466785"/>
    </source>
</evidence>
<dbReference type="PANTHER" id="PTHR14463:SF10">
    <property type="entry name" value="LIPASE MATURATION FACTOR 1"/>
    <property type="match status" value="1"/>
</dbReference>
<evidence type="ECO:0000256" key="5">
    <source>
        <dbReference type="ARBA" id="ARBA00022989"/>
    </source>
</evidence>
<dbReference type="AlphaFoldDB" id="A0A6N4VJZ9"/>
<evidence type="ECO:0000259" key="9">
    <source>
        <dbReference type="Pfam" id="PF25179"/>
    </source>
</evidence>
<dbReference type="Proteomes" id="UP000466785">
    <property type="component" value="Chromosome"/>
</dbReference>
<evidence type="ECO:0000256" key="4">
    <source>
        <dbReference type="ARBA" id="ARBA00022824"/>
    </source>
</evidence>
<proteinExistence type="inferred from homology"/>
<gene>
    <name evidence="10" type="ORF">MPOR_49330</name>
</gene>
<keyword evidence="4" id="KW-0256">Endoplasmic reticulum</keyword>
<keyword evidence="3 7" id="KW-0812">Transmembrane</keyword>
<organism evidence="10 11">
    <name type="scientific">Mycolicibacterium poriferae</name>
    <dbReference type="NCBI Taxonomy" id="39694"/>
    <lineage>
        <taxon>Bacteria</taxon>
        <taxon>Bacillati</taxon>
        <taxon>Actinomycetota</taxon>
        <taxon>Actinomycetes</taxon>
        <taxon>Mycobacteriales</taxon>
        <taxon>Mycobacteriaceae</taxon>
        <taxon>Mycolicibacterium</taxon>
    </lineage>
</organism>
<sequence length="481" mass="54576">MDAQWFSAPEYWLARELVQRGVAAIYLIAFVAAGRQFRALIGEQGMLPVPRFVARVPFRSAPSLFQLYYSDRFFAAVCWFGAAVSAGVVAGLINVVPLWAALVTWLVLWVLYQSIVNVGQRWYGFGWESLLLEAGFVAAFLGNDDIAPPLPALWLVLWLVFRVEFGAGLIKLRGDECWRDLSCLDYHHETQPMPGPLSWFFHHLPRPLHRVEVAGNHFSQLVVPFALFAPQPVGSVAGVVVIVTQLWLVASGNFAWLNWLTIILAFAALDHTAFATVLPLGDPPPLSGPPLWFAVLVLAAAALTLALSYWPVRNMIGRGQRMNASFNSLHLVNTYGAFGSIGRVRYEVVLEGTSDTLGAEPVWREYGFKGKPGDPRRMPRQWAPYHLRLDWMMWFAALSPSFAADWFRPLVNRLLRNDAATLRLLRHNPFPDAPPRYVRARLYEYHFTTWRELRRDGAWWHRELVGEYLPPVSLDRQRSSR</sequence>
<dbReference type="InterPro" id="IPR057433">
    <property type="entry name" value="LMF1/2_C"/>
</dbReference>
<feature type="domain" description="Lipase maturation factor 1/2 N-terminal" evidence="8">
    <location>
        <begin position="123"/>
        <end position="274"/>
    </location>
</feature>
<evidence type="ECO:0000256" key="3">
    <source>
        <dbReference type="ARBA" id="ARBA00022692"/>
    </source>
</evidence>
<feature type="transmembrane region" description="Helical" evidence="7">
    <location>
        <begin position="73"/>
        <end position="92"/>
    </location>
</feature>
<feature type="transmembrane region" description="Helical" evidence="7">
    <location>
        <begin position="98"/>
        <end position="115"/>
    </location>
</feature>
<dbReference type="InterPro" id="IPR057434">
    <property type="entry name" value="LMF1/2_N"/>
</dbReference>
<name>A0A6N4VJZ9_9MYCO</name>
<keyword evidence="11" id="KW-1185">Reference proteome</keyword>
<protein>
    <submittedName>
        <fullName evidence="10">Membrane protein</fullName>
    </submittedName>
</protein>
<evidence type="ECO:0000256" key="1">
    <source>
        <dbReference type="ARBA" id="ARBA00004477"/>
    </source>
</evidence>
<dbReference type="InterPro" id="IPR009613">
    <property type="entry name" value="LMF"/>
</dbReference>
<dbReference type="PANTHER" id="PTHR14463">
    <property type="entry name" value="LIPASE MATURATION FACTOR"/>
    <property type="match status" value="1"/>
</dbReference>
<reference evidence="10 11" key="1">
    <citation type="journal article" date="2019" name="Emerg. Microbes Infect.">
        <title>Comprehensive subspecies identification of 175 nontuberculous mycobacteria species based on 7547 genomic profiles.</title>
        <authorList>
            <person name="Matsumoto Y."/>
            <person name="Kinjo T."/>
            <person name="Motooka D."/>
            <person name="Nabeya D."/>
            <person name="Jung N."/>
            <person name="Uechi K."/>
            <person name="Horii T."/>
            <person name="Iida T."/>
            <person name="Fujita J."/>
            <person name="Nakamura S."/>
        </authorList>
    </citation>
    <scope>NUCLEOTIDE SEQUENCE [LARGE SCALE GENOMIC DNA]</scope>
    <source>
        <strain evidence="10 11">JCM 12603</strain>
    </source>
</reference>
<evidence type="ECO:0000256" key="2">
    <source>
        <dbReference type="ARBA" id="ARBA00005512"/>
    </source>
</evidence>
<dbReference type="GO" id="GO:0051604">
    <property type="term" value="P:protein maturation"/>
    <property type="evidence" value="ECO:0007669"/>
    <property type="project" value="InterPro"/>
</dbReference>
<feature type="transmembrane region" description="Helical" evidence="7">
    <location>
        <begin position="290"/>
        <end position="312"/>
    </location>
</feature>
<dbReference type="KEGG" id="mpof:MPOR_49330"/>
<dbReference type="Pfam" id="PF06762">
    <property type="entry name" value="LMF1"/>
    <property type="match status" value="1"/>
</dbReference>
<feature type="domain" description="Lipase maturation factor 1/2 C-terminal" evidence="9">
    <location>
        <begin position="331"/>
        <end position="470"/>
    </location>
</feature>
<evidence type="ECO:0000256" key="7">
    <source>
        <dbReference type="SAM" id="Phobius"/>
    </source>
</evidence>
<comment type="subcellular location">
    <subcellularLocation>
        <location evidence="1">Endoplasmic reticulum membrane</location>
        <topology evidence="1">Multi-pass membrane protein</topology>
    </subcellularLocation>
</comment>
<dbReference type="RefSeq" id="WP_163678573.1">
    <property type="nucleotide sequence ID" value="NZ_AP022570.1"/>
</dbReference>
<accession>A0A6N4VJZ9</accession>
<feature type="transmembrane region" description="Helical" evidence="7">
    <location>
        <begin position="256"/>
        <end position="278"/>
    </location>
</feature>
<keyword evidence="5 7" id="KW-1133">Transmembrane helix</keyword>
<evidence type="ECO:0000256" key="6">
    <source>
        <dbReference type="ARBA" id="ARBA00023136"/>
    </source>
</evidence>